<comment type="caution">
    <text evidence="1">The sequence shown here is derived from an EMBL/GenBank/DDBJ whole genome shotgun (WGS) entry which is preliminary data.</text>
</comment>
<evidence type="ECO:0000313" key="1">
    <source>
        <dbReference type="EMBL" id="KAJ7990867.1"/>
    </source>
</evidence>
<dbReference type="EMBL" id="CM055754">
    <property type="protein sequence ID" value="KAJ7990867.1"/>
    <property type="molecule type" value="Genomic_DNA"/>
</dbReference>
<accession>A0ACC2FHS5</accession>
<reference evidence="1" key="1">
    <citation type="submission" date="2021-05" db="EMBL/GenBank/DDBJ databases">
        <authorList>
            <person name="Pan Q."/>
            <person name="Jouanno E."/>
            <person name="Zahm M."/>
            <person name="Klopp C."/>
            <person name="Cabau C."/>
            <person name="Louis A."/>
            <person name="Berthelot C."/>
            <person name="Parey E."/>
            <person name="Roest Crollius H."/>
            <person name="Montfort J."/>
            <person name="Robinson-Rechavi M."/>
            <person name="Bouchez O."/>
            <person name="Lampietro C."/>
            <person name="Lopez Roques C."/>
            <person name="Donnadieu C."/>
            <person name="Postlethwait J."/>
            <person name="Bobe J."/>
            <person name="Dillon D."/>
            <person name="Chandos A."/>
            <person name="von Hippel F."/>
            <person name="Guiguen Y."/>
        </authorList>
    </citation>
    <scope>NUCLEOTIDE SEQUENCE</scope>
    <source>
        <strain evidence="1">YG-Jan2019</strain>
    </source>
</reference>
<proteinExistence type="predicted"/>
<sequence length="129" mass="14459">MQATSSCGMLFITHVHAWHMQVKSASCAPPWTIQQKSIAAQRQPTGLCYIAARQSSRNAEEAEEAVKLKEVDDAERIKVGSALYESKRKVEKESALDLNSPLTKRRPGVLPRREGDAERKGEDVIWRNV</sequence>
<dbReference type="Proteomes" id="UP001157502">
    <property type="component" value="Chromosome 27"/>
</dbReference>
<organism evidence="1 2">
    <name type="scientific">Dallia pectoralis</name>
    <name type="common">Alaska blackfish</name>
    <dbReference type="NCBI Taxonomy" id="75939"/>
    <lineage>
        <taxon>Eukaryota</taxon>
        <taxon>Metazoa</taxon>
        <taxon>Chordata</taxon>
        <taxon>Craniata</taxon>
        <taxon>Vertebrata</taxon>
        <taxon>Euteleostomi</taxon>
        <taxon>Actinopterygii</taxon>
        <taxon>Neopterygii</taxon>
        <taxon>Teleostei</taxon>
        <taxon>Protacanthopterygii</taxon>
        <taxon>Esociformes</taxon>
        <taxon>Umbridae</taxon>
        <taxon>Dallia</taxon>
    </lineage>
</organism>
<evidence type="ECO:0000313" key="2">
    <source>
        <dbReference type="Proteomes" id="UP001157502"/>
    </source>
</evidence>
<gene>
    <name evidence="1" type="ORF">DPEC_G00291360</name>
</gene>
<keyword evidence="2" id="KW-1185">Reference proteome</keyword>
<name>A0ACC2FHS5_DALPE</name>
<protein>
    <submittedName>
        <fullName evidence="1">Uncharacterized protein</fullName>
    </submittedName>
</protein>